<sequence>MQLDIFSLQEDRVGESRDFNSCLINAAQYIMAMCFVDEFELVNVGLTENTGLKIVRSSKKALSPPIYDHLALVNIAGICCLTIETFGAERVAAEMHTFPEDASNMSLAVNEDAYLAFKRNLRPVARAFLLNPLQVEWSTILKAFEFFLLTEVDQAVCFLSSVFQSHQNDLISHEGIFDQLVFQDFYAGLSAAISRFKSERYPLTKSTFHIS</sequence>
<keyword evidence="2" id="KW-1185">Reference proteome</keyword>
<dbReference type="KEGG" id="pex:IZT61_21445"/>
<dbReference type="Proteomes" id="UP000594759">
    <property type="component" value="Chromosome"/>
</dbReference>
<organism evidence="1 2">
    <name type="scientific">Pedobacter endophyticus</name>
    <dbReference type="NCBI Taxonomy" id="2789740"/>
    <lineage>
        <taxon>Bacteria</taxon>
        <taxon>Pseudomonadati</taxon>
        <taxon>Bacteroidota</taxon>
        <taxon>Sphingobacteriia</taxon>
        <taxon>Sphingobacteriales</taxon>
        <taxon>Sphingobacteriaceae</taxon>
        <taxon>Pedobacter</taxon>
    </lineage>
</organism>
<proteinExistence type="predicted"/>
<reference evidence="1 2" key="1">
    <citation type="submission" date="2020-11" db="EMBL/GenBank/DDBJ databases">
        <title>Pedobacter endophytica, an endophytic bacteria isolated form Carex pumila.</title>
        <authorList>
            <person name="Peng Y."/>
            <person name="Jiang L."/>
            <person name="Lee J."/>
        </authorList>
    </citation>
    <scope>NUCLEOTIDE SEQUENCE [LARGE SCALE GENOMIC DNA]</scope>
    <source>
        <strain evidence="1 2">JBR3-12</strain>
    </source>
</reference>
<protein>
    <submittedName>
        <fullName evidence="1">Uncharacterized protein</fullName>
    </submittedName>
</protein>
<name>A0A7S9KZ92_9SPHI</name>
<dbReference type="AlphaFoldDB" id="A0A7S9KZ92"/>
<accession>A0A7S9KZ92</accession>
<dbReference type="EMBL" id="CP064939">
    <property type="protein sequence ID" value="QPH39571.1"/>
    <property type="molecule type" value="Genomic_DNA"/>
</dbReference>
<evidence type="ECO:0000313" key="2">
    <source>
        <dbReference type="Proteomes" id="UP000594759"/>
    </source>
</evidence>
<dbReference type="RefSeq" id="WP_196099037.1">
    <property type="nucleotide sequence ID" value="NZ_CP064939.1"/>
</dbReference>
<evidence type="ECO:0000313" key="1">
    <source>
        <dbReference type="EMBL" id="QPH39571.1"/>
    </source>
</evidence>
<gene>
    <name evidence="1" type="ORF">IZT61_21445</name>
</gene>